<dbReference type="Pfam" id="PF01553">
    <property type="entry name" value="Acyltransferase"/>
    <property type="match status" value="1"/>
</dbReference>
<feature type="domain" description="Phospholipid/glycerol acyltransferase" evidence="5">
    <location>
        <begin position="46"/>
        <end position="158"/>
    </location>
</feature>
<evidence type="ECO:0000313" key="7">
    <source>
        <dbReference type="Proteomes" id="UP001408594"/>
    </source>
</evidence>
<accession>A0ABP9WNM9</accession>
<dbReference type="InterPro" id="IPR002123">
    <property type="entry name" value="Plipid/glycerol_acylTrfase"/>
</dbReference>
<feature type="compositionally biased region" description="Basic and acidic residues" evidence="4">
    <location>
        <begin position="191"/>
        <end position="201"/>
    </location>
</feature>
<dbReference type="PANTHER" id="PTHR10434">
    <property type="entry name" value="1-ACYL-SN-GLYCEROL-3-PHOSPHATE ACYLTRANSFERASE"/>
    <property type="match status" value="1"/>
</dbReference>
<dbReference type="Proteomes" id="UP001408594">
    <property type="component" value="Unassembled WGS sequence"/>
</dbReference>
<proteinExistence type="predicted"/>
<comment type="caution">
    <text evidence="6">The sequence shown here is derived from an EMBL/GenBank/DDBJ whole genome shotgun (WGS) entry which is preliminary data.</text>
</comment>
<evidence type="ECO:0000256" key="4">
    <source>
        <dbReference type="SAM" id="MobiDB-lite"/>
    </source>
</evidence>
<dbReference type="CDD" id="cd07988">
    <property type="entry name" value="LPLAT_ABO13168-like"/>
    <property type="match status" value="1"/>
</dbReference>
<evidence type="ECO:0000313" key="6">
    <source>
        <dbReference type="EMBL" id="GAA5524825.1"/>
    </source>
</evidence>
<keyword evidence="3" id="KW-0012">Acyltransferase</keyword>
<gene>
    <name evidence="6" type="ORF">Maes01_01384</name>
</gene>
<protein>
    <recommendedName>
        <fullName evidence="5">Phospholipid/glycerol acyltransferase domain-containing protein</fullName>
    </recommendedName>
</protein>
<dbReference type="RefSeq" id="WP_345550052.1">
    <property type="nucleotide sequence ID" value="NZ_BAABRT010000009.1"/>
</dbReference>
<evidence type="ECO:0000259" key="5">
    <source>
        <dbReference type="SMART" id="SM00563"/>
    </source>
</evidence>
<dbReference type="SUPFAM" id="SSF69593">
    <property type="entry name" value="Glycerol-3-phosphate (1)-acyltransferase"/>
    <property type="match status" value="1"/>
</dbReference>
<name>A0ABP9WNM9_9GAMM</name>
<evidence type="ECO:0000256" key="3">
    <source>
        <dbReference type="ARBA" id="ARBA00023315"/>
    </source>
</evidence>
<comment type="pathway">
    <text evidence="1">Lipid metabolism.</text>
</comment>
<organism evidence="6 7">
    <name type="scientific">Microbulbifer aestuariivivens</name>
    <dbReference type="NCBI Taxonomy" id="1908308"/>
    <lineage>
        <taxon>Bacteria</taxon>
        <taxon>Pseudomonadati</taxon>
        <taxon>Pseudomonadota</taxon>
        <taxon>Gammaproteobacteria</taxon>
        <taxon>Cellvibrionales</taxon>
        <taxon>Microbulbiferaceae</taxon>
        <taxon>Microbulbifer</taxon>
    </lineage>
</organism>
<evidence type="ECO:0000256" key="1">
    <source>
        <dbReference type="ARBA" id="ARBA00005189"/>
    </source>
</evidence>
<sequence length="209" mass="23998">MSTIPKQLPAEVPRIGNRITSAIGVLALKLLGWRFEGELPAEKKLMVALAPHTSNWDFIVAMPVIMALRVKVSFMMKREAFFFPFKRLFMWFGGLPTDRSSPRGLAQQMARAYRSREKIWMAITPEGTRKKNSKWKSGFLRIAYAAKVPVLLIAWDFANKRMVVDSLYHPTGDLDTDMREIQRRFSQYKGRRPENQGHLLEEPEASAAE</sequence>
<feature type="region of interest" description="Disordered" evidence="4">
    <location>
        <begin position="188"/>
        <end position="209"/>
    </location>
</feature>
<dbReference type="PANTHER" id="PTHR10434:SF9">
    <property type="entry name" value="PHOSPHOLIPID_GLYCEROL ACYLTRANSFERASE DOMAIN-CONTAINING PROTEIN"/>
    <property type="match status" value="1"/>
</dbReference>
<keyword evidence="2" id="KW-0808">Transferase</keyword>
<dbReference type="SMART" id="SM00563">
    <property type="entry name" value="PlsC"/>
    <property type="match status" value="1"/>
</dbReference>
<dbReference type="EMBL" id="BAABRT010000009">
    <property type="protein sequence ID" value="GAA5524825.1"/>
    <property type="molecule type" value="Genomic_DNA"/>
</dbReference>
<keyword evidence="7" id="KW-1185">Reference proteome</keyword>
<evidence type="ECO:0000256" key="2">
    <source>
        <dbReference type="ARBA" id="ARBA00022679"/>
    </source>
</evidence>
<reference evidence="6 7" key="1">
    <citation type="submission" date="2024-02" db="EMBL/GenBank/DDBJ databases">
        <title>Microbulbifer aestuariivivens NBRC 112533.</title>
        <authorList>
            <person name="Ichikawa N."/>
            <person name="Katano-Makiyama Y."/>
            <person name="Hidaka K."/>
        </authorList>
    </citation>
    <scope>NUCLEOTIDE SEQUENCE [LARGE SCALE GENOMIC DNA]</scope>
    <source>
        <strain evidence="6 7">NBRC 112533</strain>
    </source>
</reference>